<keyword evidence="6 8" id="KW-1133">Transmembrane helix</keyword>
<evidence type="ECO:0000256" key="7">
    <source>
        <dbReference type="ARBA" id="ARBA00023136"/>
    </source>
</evidence>
<keyword evidence="4 8" id="KW-1003">Cell membrane</keyword>
<dbReference type="Pfam" id="PF01925">
    <property type="entry name" value="TauE"/>
    <property type="match status" value="1"/>
</dbReference>
<dbReference type="InterPro" id="IPR052017">
    <property type="entry name" value="TSUP"/>
</dbReference>
<accession>A0ABW5QA94</accession>
<dbReference type="Proteomes" id="UP001597452">
    <property type="component" value="Unassembled WGS sequence"/>
</dbReference>
<feature type="transmembrane region" description="Helical" evidence="8">
    <location>
        <begin position="72"/>
        <end position="89"/>
    </location>
</feature>
<dbReference type="RefSeq" id="WP_377328617.1">
    <property type="nucleotide sequence ID" value="NZ_JBHUMZ010000019.1"/>
</dbReference>
<name>A0ABW5QA94_9BACI</name>
<proteinExistence type="inferred from homology"/>
<comment type="similarity">
    <text evidence="2 8">Belongs to the 4-toluene sulfonate uptake permease (TSUP) (TC 2.A.102) family.</text>
</comment>
<sequence length="238" mass="26661">MDIVLFIIIIVVASILQTSTGFGFSIMATPFLLLLFEPAEAIQINLILSLLISISLIYKIKKDINFGIMKRLIAGSFVGLPIGIWVFLWLDLQNLKLLVSLVILVLTTLLILKYRIRRSKNRDLVVGWFSGSLTASIGMPGPPLLLYFSGTDTKKDRLRGTTLAYFLFIYLVSLLVQIIFAGTSPRVWEASIIAVPLVLVGLVLGQKLFVKLNQDLFRTVTYILLIFTGLYLLFDSLF</sequence>
<evidence type="ECO:0000256" key="2">
    <source>
        <dbReference type="ARBA" id="ARBA00009142"/>
    </source>
</evidence>
<dbReference type="EMBL" id="JBHUMZ010000019">
    <property type="protein sequence ID" value="MFD2638851.1"/>
    <property type="molecule type" value="Genomic_DNA"/>
</dbReference>
<feature type="transmembrane region" description="Helical" evidence="8">
    <location>
        <begin position="95"/>
        <end position="112"/>
    </location>
</feature>
<feature type="transmembrane region" description="Helical" evidence="8">
    <location>
        <begin position="42"/>
        <end position="60"/>
    </location>
</feature>
<evidence type="ECO:0000256" key="6">
    <source>
        <dbReference type="ARBA" id="ARBA00022989"/>
    </source>
</evidence>
<dbReference type="InterPro" id="IPR002781">
    <property type="entry name" value="TM_pro_TauE-like"/>
</dbReference>
<organism evidence="9 10">
    <name type="scientific">Piscibacillus salipiscarius</name>
    <dbReference type="NCBI Taxonomy" id="299480"/>
    <lineage>
        <taxon>Bacteria</taxon>
        <taxon>Bacillati</taxon>
        <taxon>Bacillota</taxon>
        <taxon>Bacilli</taxon>
        <taxon>Bacillales</taxon>
        <taxon>Bacillaceae</taxon>
        <taxon>Piscibacillus</taxon>
    </lineage>
</organism>
<keyword evidence="7 8" id="KW-0472">Membrane</keyword>
<feature type="transmembrane region" description="Helical" evidence="8">
    <location>
        <begin position="7"/>
        <end position="36"/>
    </location>
</feature>
<comment type="subcellular location">
    <subcellularLocation>
        <location evidence="1 8">Cell membrane</location>
        <topology evidence="1 8">Multi-pass membrane protein</topology>
    </subcellularLocation>
</comment>
<evidence type="ECO:0000313" key="9">
    <source>
        <dbReference type="EMBL" id="MFD2638851.1"/>
    </source>
</evidence>
<protein>
    <recommendedName>
        <fullName evidence="8">Probable membrane transporter protein</fullName>
    </recommendedName>
</protein>
<dbReference type="PANTHER" id="PTHR30269:SF37">
    <property type="entry name" value="MEMBRANE TRANSPORTER PROTEIN"/>
    <property type="match status" value="1"/>
</dbReference>
<reference evidence="10" key="1">
    <citation type="journal article" date="2019" name="Int. J. Syst. Evol. Microbiol.">
        <title>The Global Catalogue of Microorganisms (GCM) 10K type strain sequencing project: providing services to taxonomists for standard genome sequencing and annotation.</title>
        <authorList>
            <consortium name="The Broad Institute Genomics Platform"/>
            <consortium name="The Broad Institute Genome Sequencing Center for Infectious Disease"/>
            <person name="Wu L."/>
            <person name="Ma J."/>
        </authorList>
    </citation>
    <scope>NUCLEOTIDE SEQUENCE [LARGE SCALE GENOMIC DNA]</scope>
    <source>
        <strain evidence="10">TISTR 1571</strain>
    </source>
</reference>
<evidence type="ECO:0000256" key="8">
    <source>
        <dbReference type="RuleBase" id="RU363041"/>
    </source>
</evidence>
<dbReference type="PANTHER" id="PTHR30269">
    <property type="entry name" value="TRANSMEMBRANE PROTEIN YFCA"/>
    <property type="match status" value="1"/>
</dbReference>
<evidence type="ECO:0000256" key="5">
    <source>
        <dbReference type="ARBA" id="ARBA00022692"/>
    </source>
</evidence>
<feature type="transmembrane region" description="Helical" evidence="8">
    <location>
        <begin position="163"/>
        <end position="181"/>
    </location>
</feature>
<evidence type="ECO:0000256" key="4">
    <source>
        <dbReference type="ARBA" id="ARBA00022475"/>
    </source>
</evidence>
<feature type="transmembrane region" description="Helical" evidence="8">
    <location>
        <begin position="187"/>
        <end position="204"/>
    </location>
</feature>
<keyword evidence="5 8" id="KW-0812">Transmembrane</keyword>
<keyword evidence="3" id="KW-0813">Transport</keyword>
<comment type="caution">
    <text evidence="9">The sequence shown here is derived from an EMBL/GenBank/DDBJ whole genome shotgun (WGS) entry which is preliminary data.</text>
</comment>
<feature type="transmembrane region" description="Helical" evidence="8">
    <location>
        <begin position="216"/>
        <end position="234"/>
    </location>
</feature>
<evidence type="ECO:0000313" key="10">
    <source>
        <dbReference type="Proteomes" id="UP001597452"/>
    </source>
</evidence>
<keyword evidence="10" id="KW-1185">Reference proteome</keyword>
<evidence type="ECO:0000256" key="1">
    <source>
        <dbReference type="ARBA" id="ARBA00004651"/>
    </source>
</evidence>
<evidence type="ECO:0000256" key="3">
    <source>
        <dbReference type="ARBA" id="ARBA00022448"/>
    </source>
</evidence>
<gene>
    <name evidence="9" type="ORF">ACFSW4_08250</name>
</gene>